<proteinExistence type="predicted"/>
<dbReference type="AlphaFoldDB" id="A0A371E169"/>
<accession>A0A371E169</accession>
<protein>
    <submittedName>
        <fullName evidence="1">Uncharacterized protein</fullName>
    </submittedName>
</protein>
<name>A0A371E169_MUCPR</name>
<keyword evidence="2" id="KW-1185">Reference proteome</keyword>
<dbReference type="Proteomes" id="UP000257109">
    <property type="component" value="Unassembled WGS sequence"/>
</dbReference>
<evidence type="ECO:0000313" key="1">
    <source>
        <dbReference type="EMBL" id="RDX58526.1"/>
    </source>
</evidence>
<gene>
    <name evidence="1" type="ORF">CR513_62152</name>
</gene>
<sequence length="59" mass="6774">MSSSIDECYKDISNSDQTTFKCIDEKVKCEVNVREIEKTNGSLFMGFKEDQSQLLSYLP</sequence>
<feature type="non-terminal residue" evidence="1">
    <location>
        <position position="1"/>
    </location>
</feature>
<organism evidence="1 2">
    <name type="scientific">Mucuna pruriens</name>
    <name type="common">Velvet bean</name>
    <name type="synonym">Dolichos pruriens</name>
    <dbReference type="NCBI Taxonomy" id="157652"/>
    <lineage>
        <taxon>Eukaryota</taxon>
        <taxon>Viridiplantae</taxon>
        <taxon>Streptophyta</taxon>
        <taxon>Embryophyta</taxon>
        <taxon>Tracheophyta</taxon>
        <taxon>Spermatophyta</taxon>
        <taxon>Magnoliopsida</taxon>
        <taxon>eudicotyledons</taxon>
        <taxon>Gunneridae</taxon>
        <taxon>Pentapetalae</taxon>
        <taxon>rosids</taxon>
        <taxon>fabids</taxon>
        <taxon>Fabales</taxon>
        <taxon>Fabaceae</taxon>
        <taxon>Papilionoideae</taxon>
        <taxon>50 kb inversion clade</taxon>
        <taxon>NPAAA clade</taxon>
        <taxon>indigoferoid/millettioid clade</taxon>
        <taxon>Phaseoleae</taxon>
        <taxon>Mucuna</taxon>
    </lineage>
</organism>
<dbReference type="EMBL" id="QJKJ01017394">
    <property type="protein sequence ID" value="RDX58526.1"/>
    <property type="molecule type" value="Genomic_DNA"/>
</dbReference>
<comment type="caution">
    <text evidence="1">The sequence shown here is derived from an EMBL/GenBank/DDBJ whole genome shotgun (WGS) entry which is preliminary data.</text>
</comment>
<evidence type="ECO:0000313" key="2">
    <source>
        <dbReference type="Proteomes" id="UP000257109"/>
    </source>
</evidence>
<reference evidence="1" key="1">
    <citation type="submission" date="2018-05" db="EMBL/GenBank/DDBJ databases">
        <title>Draft genome of Mucuna pruriens seed.</title>
        <authorList>
            <person name="Nnadi N.E."/>
            <person name="Vos R."/>
            <person name="Hasami M.H."/>
            <person name="Devisetty U.K."/>
            <person name="Aguiy J.C."/>
        </authorList>
    </citation>
    <scope>NUCLEOTIDE SEQUENCE [LARGE SCALE GENOMIC DNA]</scope>
    <source>
        <strain evidence="1">JCA_2017</strain>
    </source>
</reference>